<evidence type="ECO:0000313" key="1">
    <source>
        <dbReference type="EMBL" id="AIA88668.1"/>
    </source>
</evidence>
<protein>
    <submittedName>
        <fullName evidence="1">DUF2329</fullName>
    </submittedName>
</protein>
<dbReference type="Gene3D" id="1.50.10.140">
    <property type="match status" value="1"/>
</dbReference>
<organism evidence="1">
    <name type="scientific">uncultured Thermoanaerobacter sp</name>
    <dbReference type="NCBI Taxonomy" id="242695"/>
    <lineage>
        <taxon>Bacteria</taxon>
        <taxon>Bacillati</taxon>
        <taxon>Bacillota</taxon>
        <taxon>Clostridia</taxon>
        <taxon>Thermoanaerobacterales</taxon>
        <taxon>Thermoanaerobacteraceae</taxon>
        <taxon>Thermoanaerobacter</taxon>
        <taxon>environmental samples</taxon>
    </lineage>
</organism>
<name>A0A060BW66_9THEO</name>
<feature type="non-terminal residue" evidence="1">
    <location>
        <position position="78"/>
    </location>
</feature>
<accession>A0A060BW66</accession>
<dbReference type="AlphaFoldDB" id="A0A060BW66"/>
<proteinExistence type="predicted"/>
<dbReference type="EMBL" id="KF121383">
    <property type="protein sequence ID" value="AIA88668.1"/>
    <property type="molecule type" value="Genomic_DNA"/>
</dbReference>
<sequence>AYDHRYGFYEAVDYTPSRVGKKNKAIVKSHMAHHVGMSLAGATNAVFENKLQKLFMQDETCTGGRAAGRRIMAASRCW</sequence>
<feature type="non-terminal residue" evidence="1">
    <location>
        <position position="1"/>
    </location>
</feature>
<reference evidence="1" key="1">
    <citation type="journal article" date="2013" name="Environ. Microbiol.">
        <title>Seasonally variable intestinal metagenomes of the red palm weevil (Rhynchophorus ferrugineus).</title>
        <authorList>
            <person name="Jia S."/>
            <person name="Zhang X."/>
            <person name="Zhang G."/>
            <person name="Yin A."/>
            <person name="Zhang S."/>
            <person name="Li F."/>
            <person name="Wang L."/>
            <person name="Zhao D."/>
            <person name="Yun Q."/>
            <person name="Tala"/>
            <person name="Wang J."/>
            <person name="Sun G."/>
            <person name="Baabdullah M."/>
            <person name="Yu X."/>
            <person name="Hu S."/>
            <person name="Al-Mssallem I.S."/>
            <person name="Yu J."/>
        </authorList>
    </citation>
    <scope>NUCLEOTIDE SEQUENCE</scope>
</reference>